<dbReference type="EMBL" id="CAMXCT010001668">
    <property type="protein sequence ID" value="CAI3992071.1"/>
    <property type="molecule type" value="Genomic_DNA"/>
</dbReference>
<dbReference type="AlphaFoldDB" id="A0A9P1CIL6"/>
<sequence>MGLIILLAVSDNVMIFREAFTFIELFCGTAWVSRVMRSSGKPTAQLDILLTEPMYKSSPQNPMDLLSDCGFLLALVSILNGQFDDFLAVVAMVCSSFVAINRGTNQRYPYAPLGAEEYPSVARGNLLASRSTLLLHAIVAMGGCFLLEQPRSSTLDWHPRVRQLFHDLEKVWYACWHMAHYYSKFPKRQIAWANSPVVGELDLGTLCKKYVRKLATLGKSAKTYVSRGKKRFVGTKSLKSSENYPPRFGQKLQRLHGEFCSTRVFREVDPKVSPVPIKDFFISLEWGDLWEDANMVSVLAWLRGNKHLQLGTWRECFPQEL</sequence>
<keyword evidence="3" id="KW-1185">Reference proteome</keyword>
<organism evidence="1">
    <name type="scientific">Cladocopium goreaui</name>
    <dbReference type="NCBI Taxonomy" id="2562237"/>
    <lineage>
        <taxon>Eukaryota</taxon>
        <taxon>Sar</taxon>
        <taxon>Alveolata</taxon>
        <taxon>Dinophyceae</taxon>
        <taxon>Suessiales</taxon>
        <taxon>Symbiodiniaceae</taxon>
        <taxon>Cladocopium</taxon>
    </lineage>
</organism>
<gene>
    <name evidence="1" type="ORF">C1SCF055_LOCUS18926</name>
</gene>
<dbReference type="EMBL" id="CAMXCT030001668">
    <property type="protein sequence ID" value="CAL4779383.1"/>
    <property type="molecule type" value="Genomic_DNA"/>
</dbReference>
<accession>A0A9P1CIL6</accession>
<dbReference type="Proteomes" id="UP001152797">
    <property type="component" value="Unassembled WGS sequence"/>
</dbReference>
<evidence type="ECO:0000313" key="1">
    <source>
        <dbReference type="EMBL" id="CAI3992071.1"/>
    </source>
</evidence>
<comment type="caution">
    <text evidence="1">The sequence shown here is derived from an EMBL/GenBank/DDBJ whole genome shotgun (WGS) entry which is preliminary data.</text>
</comment>
<protein>
    <submittedName>
        <fullName evidence="1">Uncharacterized protein</fullName>
    </submittedName>
</protein>
<dbReference type="EMBL" id="CAMXCT020001668">
    <property type="protein sequence ID" value="CAL1145446.1"/>
    <property type="molecule type" value="Genomic_DNA"/>
</dbReference>
<reference evidence="1" key="1">
    <citation type="submission" date="2022-10" db="EMBL/GenBank/DDBJ databases">
        <authorList>
            <person name="Chen Y."/>
            <person name="Dougan E. K."/>
            <person name="Chan C."/>
            <person name="Rhodes N."/>
            <person name="Thang M."/>
        </authorList>
    </citation>
    <scope>NUCLEOTIDE SEQUENCE</scope>
</reference>
<reference evidence="2" key="2">
    <citation type="submission" date="2024-04" db="EMBL/GenBank/DDBJ databases">
        <authorList>
            <person name="Chen Y."/>
            <person name="Shah S."/>
            <person name="Dougan E. K."/>
            <person name="Thang M."/>
            <person name="Chan C."/>
        </authorList>
    </citation>
    <scope>NUCLEOTIDE SEQUENCE [LARGE SCALE GENOMIC DNA]</scope>
</reference>
<proteinExistence type="predicted"/>
<name>A0A9P1CIL6_9DINO</name>
<dbReference type="OrthoDB" id="483567at2759"/>
<evidence type="ECO:0000313" key="3">
    <source>
        <dbReference type="Proteomes" id="UP001152797"/>
    </source>
</evidence>
<evidence type="ECO:0000313" key="2">
    <source>
        <dbReference type="EMBL" id="CAL1145446.1"/>
    </source>
</evidence>